<name>A0A9N7TT43_PLEPL</name>
<sequence>LECSSNVRLYKYLSDTSAGPFGRSQRLRLRHNGPLSRPTGGVSDSWQSQPYIRLDGVMGVFVRRPYISSFAEEHVLKNRIKKEAGISSSRETSRRTSCLISEPGRCLFP</sequence>
<dbReference type="EMBL" id="CADEAL010000316">
    <property type="protein sequence ID" value="CAB1418302.1"/>
    <property type="molecule type" value="Genomic_DNA"/>
</dbReference>
<dbReference type="Proteomes" id="UP001153269">
    <property type="component" value="Unassembled WGS sequence"/>
</dbReference>
<evidence type="ECO:0000313" key="2">
    <source>
        <dbReference type="Proteomes" id="UP001153269"/>
    </source>
</evidence>
<feature type="non-terminal residue" evidence="1">
    <location>
        <position position="1"/>
    </location>
</feature>
<organism evidence="1 2">
    <name type="scientific">Pleuronectes platessa</name>
    <name type="common">European plaice</name>
    <dbReference type="NCBI Taxonomy" id="8262"/>
    <lineage>
        <taxon>Eukaryota</taxon>
        <taxon>Metazoa</taxon>
        <taxon>Chordata</taxon>
        <taxon>Craniata</taxon>
        <taxon>Vertebrata</taxon>
        <taxon>Euteleostomi</taxon>
        <taxon>Actinopterygii</taxon>
        <taxon>Neopterygii</taxon>
        <taxon>Teleostei</taxon>
        <taxon>Neoteleostei</taxon>
        <taxon>Acanthomorphata</taxon>
        <taxon>Carangaria</taxon>
        <taxon>Pleuronectiformes</taxon>
        <taxon>Pleuronectoidei</taxon>
        <taxon>Pleuronectidae</taxon>
        <taxon>Pleuronectes</taxon>
    </lineage>
</organism>
<keyword evidence="2" id="KW-1185">Reference proteome</keyword>
<accession>A0A9N7TT43</accession>
<comment type="caution">
    <text evidence="1">The sequence shown here is derived from an EMBL/GenBank/DDBJ whole genome shotgun (WGS) entry which is preliminary data.</text>
</comment>
<reference evidence="1" key="1">
    <citation type="submission" date="2020-03" db="EMBL/GenBank/DDBJ databases">
        <authorList>
            <person name="Weist P."/>
        </authorList>
    </citation>
    <scope>NUCLEOTIDE SEQUENCE</scope>
</reference>
<evidence type="ECO:0000313" key="1">
    <source>
        <dbReference type="EMBL" id="CAB1418302.1"/>
    </source>
</evidence>
<protein>
    <submittedName>
        <fullName evidence="1">Uncharacterized protein</fullName>
    </submittedName>
</protein>
<dbReference type="AlphaFoldDB" id="A0A9N7TT43"/>
<proteinExistence type="predicted"/>
<gene>
    <name evidence="1" type="ORF">PLEPLA_LOCUS6126</name>
</gene>